<evidence type="ECO:0000256" key="6">
    <source>
        <dbReference type="SAM" id="Phobius"/>
    </source>
</evidence>
<feature type="transmembrane region" description="Helical" evidence="6">
    <location>
        <begin position="30"/>
        <end position="50"/>
    </location>
</feature>
<reference evidence="8 9" key="1">
    <citation type="submission" date="2016-10" db="EMBL/GenBank/DDBJ databases">
        <title>Whole genome sequence of hyper active fibrinolysis bacterium Bacillus pumilus strain VV3 isolated from fermented rice.</title>
        <authorList>
            <person name="Mariadas V.A."/>
            <person name="Vijayaraghavan P."/>
            <person name="Dhandapani V."/>
        </authorList>
    </citation>
    <scope>NUCLEOTIDE SEQUENCE [LARGE SCALE GENOMIC DNA]</scope>
    <source>
        <strain evidence="8 9">VV3</strain>
    </source>
</reference>
<feature type="compositionally biased region" description="Low complexity" evidence="5">
    <location>
        <begin position="133"/>
        <end position="142"/>
    </location>
</feature>
<dbReference type="GO" id="GO:0006508">
    <property type="term" value="P:proteolysis"/>
    <property type="evidence" value="ECO:0007669"/>
    <property type="project" value="UniProtKB-KW"/>
</dbReference>
<feature type="region of interest" description="Disordered" evidence="5">
    <location>
        <begin position="116"/>
        <end position="153"/>
    </location>
</feature>
<evidence type="ECO:0000256" key="1">
    <source>
        <dbReference type="ARBA" id="ARBA00010541"/>
    </source>
</evidence>
<name>A0AAC9NAL6_9BACI</name>
<dbReference type="InterPro" id="IPR051201">
    <property type="entry name" value="Chloro_Bact_Ser_Proteases"/>
</dbReference>
<evidence type="ECO:0000259" key="7">
    <source>
        <dbReference type="PROSITE" id="PS50106"/>
    </source>
</evidence>
<dbReference type="AlphaFoldDB" id="A0AAC9NAL6"/>
<dbReference type="InterPro" id="IPR043504">
    <property type="entry name" value="Peptidase_S1_PA_chymotrypsin"/>
</dbReference>
<dbReference type="Pfam" id="PF13365">
    <property type="entry name" value="Trypsin_2"/>
    <property type="match status" value="1"/>
</dbReference>
<keyword evidence="6" id="KW-1133">Transmembrane helix</keyword>
<keyword evidence="3" id="KW-0378">Hydrolase</keyword>
<dbReference type="PANTHER" id="PTHR43343:SF3">
    <property type="entry name" value="PROTEASE DO-LIKE 8, CHLOROPLASTIC"/>
    <property type="match status" value="1"/>
</dbReference>
<keyword evidence="6" id="KW-0472">Membrane</keyword>
<dbReference type="InterPro" id="IPR001478">
    <property type="entry name" value="PDZ"/>
</dbReference>
<sequence>MTNHNDEKQTSYELITIEQPKKQKKKPGGWFRPFVSGIAGGTLALGVYVLTPYAHHSESSTANDSSSTKTEAVSQNDTSTNTSNTTAVQTSNSSSTISNMVENVSPAIVGITNYQTQSQTTTDFGDTNTPYDESQQNQNNSSQEEETGTGSGVIFKKSGSKAYVLTNNHVIEGATKLTVSLHNGKTVEGKLVGSDSLTDLAVVEISSSNVTKVAELGDSSSLRAGETVIAIGNPLGEDLSRTVTQGIVSGVDRTVSMETSAGESSVNVIQTDAAINPGNSGGPLLTTDGKVVGITSMKISETGVEGIGFALPINDVKPIAEQLLSKGKIERPYIGISMLDLEQVPDAYQKETLGLTSSQLDKGVYVKEVASGSPAAKAGLKAEDVITAINGEKVTTGSELRHELYTNAKVGDTVKITLVRNGKEETKQVTLTESESKQVSS</sequence>
<organism evidence="8 9">
    <name type="scientific">Bacillus xiamenensis</name>
    <dbReference type="NCBI Taxonomy" id="1178537"/>
    <lineage>
        <taxon>Bacteria</taxon>
        <taxon>Bacillati</taxon>
        <taxon>Bacillota</taxon>
        <taxon>Bacilli</taxon>
        <taxon>Bacillales</taxon>
        <taxon>Bacillaceae</taxon>
        <taxon>Bacillus</taxon>
    </lineage>
</organism>
<dbReference type="SMART" id="SM00228">
    <property type="entry name" value="PDZ"/>
    <property type="match status" value="1"/>
</dbReference>
<feature type="region of interest" description="Disordered" evidence="5">
    <location>
        <begin position="57"/>
        <end position="97"/>
    </location>
</feature>
<feature type="domain" description="PDZ" evidence="7">
    <location>
        <begin position="338"/>
        <end position="422"/>
    </location>
</feature>
<dbReference type="EMBL" id="CP017786">
    <property type="protein sequence ID" value="AOZ87592.1"/>
    <property type="molecule type" value="Genomic_DNA"/>
</dbReference>
<evidence type="ECO:0000256" key="4">
    <source>
        <dbReference type="ARBA" id="ARBA00022825"/>
    </source>
</evidence>
<dbReference type="PROSITE" id="PS50106">
    <property type="entry name" value="PDZ"/>
    <property type="match status" value="1"/>
</dbReference>
<dbReference type="Gene3D" id="2.30.42.10">
    <property type="match status" value="1"/>
</dbReference>
<feature type="region of interest" description="Disordered" evidence="5">
    <location>
        <begin position="1"/>
        <end position="29"/>
    </location>
</feature>
<dbReference type="Proteomes" id="UP000177709">
    <property type="component" value="Chromosome"/>
</dbReference>
<keyword evidence="4" id="KW-0720">Serine protease</keyword>
<dbReference type="SUPFAM" id="SSF50494">
    <property type="entry name" value="Trypsin-like serine proteases"/>
    <property type="match status" value="1"/>
</dbReference>
<feature type="compositionally biased region" description="Low complexity" evidence="5">
    <location>
        <begin position="59"/>
        <end position="96"/>
    </location>
</feature>
<comment type="similarity">
    <text evidence="1">Belongs to the peptidase S1C family.</text>
</comment>
<dbReference type="InterPro" id="IPR036034">
    <property type="entry name" value="PDZ_sf"/>
</dbReference>
<dbReference type="InterPro" id="IPR009003">
    <property type="entry name" value="Peptidase_S1_PA"/>
</dbReference>
<accession>A0AAC9NAL6</accession>
<dbReference type="SUPFAM" id="SSF50156">
    <property type="entry name" value="PDZ domain-like"/>
    <property type="match status" value="1"/>
</dbReference>
<dbReference type="Pfam" id="PF13180">
    <property type="entry name" value="PDZ_2"/>
    <property type="match status" value="1"/>
</dbReference>
<proteinExistence type="inferred from homology"/>
<dbReference type="RefSeq" id="WP_008359374.1">
    <property type="nucleotide sequence ID" value="NZ_AMSH01000038.1"/>
</dbReference>
<feature type="compositionally biased region" description="Basic and acidic residues" evidence="5">
    <location>
        <begin position="1"/>
        <end position="10"/>
    </location>
</feature>
<evidence type="ECO:0000256" key="3">
    <source>
        <dbReference type="ARBA" id="ARBA00022801"/>
    </source>
</evidence>
<dbReference type="InterPro" id="IPR001940">
    <property type="entry name" value="Peptidase_S1C"/>
</dbReference>
<dbReference type="PANTHER" id="PTHR43343">
    <property type="entry name" value="PEPTIDASE S12"/>
    <property type="match status" value="1"/>
</dbReference>
<protein>
    <submittedName>
        <fullName evidence="8">Serine protease</fullName>
    </submittedName>
</protein>
<keyword evidence="2 8" id="KW-0645">Protease</keyword>
<dbReference type="KEGG" id="bxi:BK049_02090"/>
<gene>
    <name evidence="8" type="ORF">BK049_02090</name>
</gene>
<evidence type="ECO:0000256" key="2">
    <source>
        <dbReference type="ARBA" id="ARBA00022670"/>
    </source>
</evidence>
<dbReference type="Gene3D" id="2.40.10.10">
    <property type="entry name" value="Trypsin-like serine proteases"/>
    <property type="match status" value="2"/>
</dbReference>
<keyword evidence="6" id="KW-0812">Transmembrane</keyword>
<feature type="compositionally biased region" description="Polar residues" evidence="5">
    <location>
        <begin position="116"/>
        <end position="132"/>
    </location>
</feature>
<evidence type="ECO:0000313" key="9">
    <source>
        <dbReference type="Proteomes" id="UP000177709"/>
    </source>
</evidence>
<dbReference type="PRINTS" id="PR00834">
    <property type="entry name" value="PROTEASES2C"/>
</dbReference>
<dbReference type="CDD" id="cd06781">
    <property type="entry name" value="cpPDZ_BsHtra-like"/>
    <property type="match status" value="1"/>
</dbReference>
<dbReference type="GO" id="GO:0004252">
    <property type="term" value="F:serine-type endopeptidase activity"/>
    <property type="evidence" value="ECO:0007669"/>
    <property type="project" value="InterPro"/>
</dbReference>
<evidence type="ECO:0000313" key="8">
    <source>
        <dbReference type="EMBL" id="AOZ87592.1"/>
    </source>
</evidence>
<evidence type="ECO:0000256" key="5">
    <source>
        <dbReference type="SAM" id="MobiDB-lite"/>
    </source>
</evidence>